<accession>A0A2H0TCS7</accession>
<dbReference type="Proteomes" id="UP000231503">
    <property type="component" value="Unassembled WGS sequence"/>
</dbReference>
<protein>
    <submittedName>
        <fullName evidence="1">Uncharacterized protein</fullName>
    </submittedName>
</protein>
<sequence length="86" mass="9998">MAKNRLETHITSYTYINSYGSTLTVDPAPRPKGRMDDMTTEDFEKRYRAEGEAVADHLRRTFCTRTLAETVKALQENHDIRMMSQK</sequence>
<dbReference type="AlphaFoldDB" id="A0A2H0TCS7"/>
<reference evidence="2" key="1">
    <citation type="submission" date="2017-09" db="EMBL/GenBank/DDBJ databases">
        <title>Depth-based differentiation of microbial function through sediment-hosted aquifers and enrichment of novel symbionts in the deep terrestrial subsurface.</title>
        <authorList>
            <person name="Probst A.J."/>
            <person name="Ladd B."/>
            <person name="Jarett J.K."/>
            <person name="Geller-Mcgrath D.E."/>
            <person name="Sieber C.M.K."/>
            <person name="Emerson J.B."/>
            <person name="Anantharaman K."/>
            <person name="Thomas B.C."/>
            <person name="Malmstrom R."/>
            <person name="Stieglmeier M."/>
            <person name="Klingl A."/>
            <person name="Woyke T."/>
            <person name="Ryan C.M."/>
            <person name="Banfield J.F."/>
        </authorList>
    </citation>
    <scope>NUCLEOTIDE SEQUENCE [LARGE SCALE GENOMIC DNA]</scope>
</reference>
<gene>
    <name evidence="1" type="ORF">COU47_03200</name>
</gene>
<evidence type="ECO:0000313" key="1">
    <source>
        <dbReference type="EMBL" id="PIR69351.1"/>
    </source>
</evidence>
<comment type="caution">
    <text evidence="1">The sequence shown here is derived from an EMBL/GenBank/DDBJ whole genome shotgun (WGS) entry which is preliminary data.</text>
</comment>
<dbReference type="EMBL" id="PFCO01000008">
    <property type="protein sequence ID" value="PIR69351.1"/>
    <property type="molecule type" value="Genomic_DNA"/>
</dbReference>
<evidence type="ECO:0000313" key="2">
    <source>
        <dbReference type="Proteomes" id="UP000231503"/>
    </source>
</evidence>
<proteinExistence type="predicted"/>
<organism evidence="1 2">
    <name type="scientific">Candidatus Niyogibacteria bacterium CG10_big_fil_rev_8_21_14_0_10_46_36</name>
    <dbReference type="NCBI Taxonomy" id="1974726"/>
    <lineage>
        <taxon>Bacteria</taxon>
        <taxon>Candidatus Niyogiibacteriota</taxon>
    </lineage>
</organism>
<name>A0A2H0TCS7_9BACT</name>